<dbReference type="Gene3D" id="3.30.720.50">
    <property type="match status" value="1"/>
</dbReference>
<dbReference type="GO" id="GO:1990404">
    <property type="term" value="F:NAD+-protein mono-ADP-ribosyltransferase activity"/>
    <property type="evidence" value="ECO:0007669"/>
    <property type="project" value="TreeGrafter"/>
</dbReference>
<reference evidence="7" key="1">
    <citation type="submission" date="2023-09" db="UniProtKB">
        <authorList>
            <consortium name="Ensembl"/>
        </authorList>
    </citation>
    <scope>IDENTIFICATION</scope>
</reference>
<dbReference type="Ensembl" id="ENSSPAT00000030258.1">
    <property type="protein sequence ID" value="ENSSPAP00000029774.1"/>
    <property type="gene ID" value="ENSSPAG00000022391.1"/>
</dbReference>
<dbReference type="STRING" id="144197.ENSSPAP00000029774"/>
<evidence type="ECO:0000256" key="2">
    <source>
        <dbReference type="ARBA" id="ARBA00023242"/>
    </source>
</evidence>
<dbReference type="PROSITE" id="PS51059">
    <property type="entry name" value="PARP_CATALYTIC"/>
    <property type="match status" value="1"/>
</dbReference>
<dbReference type="InterPro" id="IPR004170">
    <property type="entry name" value="WWE_dom"/>
</dbReference>
<proteinExistence type="inferred from homology"/>
<dbReference type="InterPro" id="IPR051712">
    <property type="entry name" value="ARTD-AVP"/>
</dbReference>
<dbReference type="PROSITE" id="PS50918">
    <property type="entry name" value="WWE"/>
    <property type="match status" value="1"/>
</dbReference>
<feature type="domain" description="PARP catalytic" evidence="6">
    <location>
        <begin position="95"/>
        <end position="309"/>
    </location>
</feature>
<dbReference type="EC" id="2.4.2.-" evidence="4"/>
<evidence type="ECO:0000256" key="1">
    <source>
        <dbReference type="ARBA" id="ARBA00004123"/>
    </source>
</evidence>
<evidence type="ECO:0000259" key="5">
    <source>
        <dbReference type="PROSITE" id="PS50918"/>
    </source>
</evidence>
<dbReference type="SUPFAM" id="SSF56399">
    <property type="entry name" value="ADP-ribosylation"/>
    <property type="match status" value="1"/>
</dbReference>
<dbReference type="GeneTree" id="ENSGT00940000156857"/>
<dbReference type="Pfam" id="PF00644">
    <property type="entry name" value="PARP"/>
    <property type="match status" value="1"/>
</dbReference>
<dbReference type="InterPro" id="IPR037197">
    <property type="entry name" value="WWE_dom_sf"/>
</dbReference>
<evidence type="ECO:0000313" key="7">
    <source>
        <dbReference type="Ensembl" id="ENSSPAP00000029774.1"/>
    </source>
</evidence>
<dbReference type="AlphaFoldDB" id="A0A3B5BGE4"/>
<name>A0A3B5BGE4_9TELE</name>
<keyword evidence="2" id="KW-0539">Nucleus</keyword>
<comment type="subcellular location">
    <subcellularLocation>
        <location evidence="1">Nucleus</location>
    </subcellularLocation>
</comment>
<comment type="similarity">
    <text evidence="3">Belongs to the ARTD/PARP family.</text>
</comment>
<dbReference type="GO" id="GO:0005634">
    <property type="term" value="C:nucleus"/>
    <property type="evidence" value="ECO:0007669"/>
    <property type="project" value="UniProtKB-SubCell"/>
</dbReference>
<protein>
    <recommendedName>
        <fullName evidence="4">Poly [ADP-ribose] polymerase</fullName>
        <shortName evidence="4">PARP</shortName>
        <ecNumber evidence="4">2.4.2.-</ecNumber>
    </recommendedName>
</protein>
<evidence type="ECO:0000256" key="4">
    <source>
        <dbReference type="RuleBase" id="RU362114"/>
    </source>
</evidence>
<keyword evidence="4" id="KW-0328">Glycosyltransferase</keyword>
<dbReference type="Gene3D" id="3.90.228.10">
    <property type="match status" value="1"/>
</dbReference>
<dbReference type="CDD" id="cd01439">
    <property type="entry name" value="TCCD_inducible_PARP_like"/>
    <property type="match status" value="1"/>
</dbReference>
<sequence length="309" mass="36183">MLDNEVERMDTSETPWVWCYLADCGRWHRFEDDPNNRLKNEELDSYYRQNKTGTLSSSSSNCRIKIDFSAMLQTDLTTGRVRRIQRSTYIERSAAPVFWDTVDPTRPYQLFPLNERTPEYHTVSSYVKKDGLLDRSILTIYRIQNLDLWEMYCRKKKQLMRIQGVKDIKERRLFHGTEKKNVDSICKYNFDLRLAGQNGSSYGKGIYFAKYATFANKYSKRSTDPFPVDGRKTQRTQLGSTKIMFLARVMIGKSTAGHSDFLKPDHGSPENIHDSCVNDINNPNIFVIFDPNQVYPEPECDYHTSRRNR</sequence>
<dbReference type="InterPro" id="IPR012317">
    <property type="entry name" value="Poly(ADP-ribose)pol_cat_dom"/>
</dbReference>
<organism evidence="7">
    <name type="scientific">Stegastes partitus</name>
    <name type="common">bicolor damselfish</name>
    <dbReference type="NCBI Taxonomy" id="144197"/>
    <lineage>
        <taxon>Eukaryota</taxon>
        <taxon>Metazoa</taxon>
        <taxon>Chordata</taxon>
        <taxon>Craniata</taxon>
        <taxon>Vertebrata</taxon>
        <taxon>Euteleostomi</taxon>
        <taxon>Actinopterygii</taxon>
        <taxon>Neopterygii</taxon>
        <taxon>Teleostei</taxon>
        <taxon>Neoteleostei</taxon>
        <taxon>Acanthomorphata</taxon>
        <taxon>Ovalentaria</taxon>
        <taxon>Pomacentridae</taxon>
        <taxon>Stegastes</taxon>
    </lineage>
</organism>
<feature type="domain" description="WWE" evidence="5">
    <location>
        <begin position="4"/>
        <end position="86"/>
    </location>
</feature>
<dbReference type="Pfam" id="PF02825">
    <property type="entry name" value="WWE"/>
    <property type="match status" value="1"/>
</dbReference>
<accession>A0A3B5BGE4</accession>
<evidence type="ECO:0000259" key="6">
    <source>
        <dbReference type="PROSITE" id="PS51059"/>
    </source>
</evidence>
<keyword evidence="4" id="KW-0808">Transferase</keyword>
<dbReference type="SUPFAM" id="SSF117839">
    <property type="entry name" value="WWE domain"/>
    <property type="match status" value="1"/>
</dbReference>
<keyword evidence="4" id="KW-0520">NAD</keyword>
<dbReference type="GO" id="GO:0003950">
    <property type="term" value="F:NAD+ poly-ADP-ribosyltransferase activity"/>
    <property type="evidence" value="ECO:0007669"/>
    <property type="project" value="UniProtKB-UniRule"/>
</dbReference>
<evidence type="ECO:0000256" key="3">
    <source>
        <dbReference type="ARBA" id="ARBA00024347"/>
    </source>
</evidence>
<dbReference type="PANTHER" id="PTHR45740">
    <property type="entry name" value="POLY [ADP-RIBOSE] POLYMERASE"/>
    <property type="match status" value="1"/>
</dbReference>
<dbReference type="PANTHER" id="PTHR45740:SF4">
    <property type="entry name" value="PROTEIN MONO-ADP-RIBOSYLTRANSFERASE PARP11"/>
    <property type="match status" value="1"/>
</dbReference>